<dbReference type="GO" id="GO:0009432">
    <property type="term" value="P:SOS response"/>
    <property type="evidence" value="ECO:0007669"/>
    <property type="project" value="UniProtKB-KW"/>
</dbReference>
<dbReference type="CDD" id="cd06529">
    <property type="entry name" value="S24_LexA-like"/>
    <property type="match status" value="1"/>
</dbReference>
<dbReference type="Gene3D" id="1.10.10.10">
    <property type="entry name" value="Winged helix-like DNA-binding domain superfamily/Winged helix DNA-binding domain"/>
    <property type="match status" value="1"/>
</dbReference>
<dbReference type="InterPro" id="IPR015927">
    <property type="entry name" value="Peptidase_S24_S26A/B/C"/>
</dbReference>
<dbReference type="GO" id="GO:0004252">
    <property type="term" value="F:serine-type endopeptidase activity"/>
    <property type="evidence" value="ECO:0007669"/>
    <property type="project" value="UniProtKB-EC"/>
</dbReference>
<dbReference type="AlphaFoldDB" id="B5Y8K2"/>
<evidence type="ECO:0000256" key="1">
    <source>
        <dbReference type="ARBA" id="ARBA00007484"/>
    </source>
</evidence>
<feature type="domain" description="LexA repressor DNA-binding" evidence="14">
    <location>
        <begin position="7"/>
        <end position="67"/>
    </location>
</feature>
<keyword evidence="4" id="KW-0227">DNA damage</keyword>
<dbReference type="GO" id="GO:0006508">
    <property type="term" value="P:proteolysis"/>
    <property type="evidence" value="ECO:0007669"/>
    <property type="project" value="InterPro"/>
</dbReference>
<dbReference type="InterPro" id="IPR006197">
    <property type="entry name" value="Peptidase_S24_LexA"/>
</dbReference>
<evidence type="ECO:0000256" key="12">
    <source>
        <dbReference type="RuleBase" id="RU003991"/>
    </source>
</evidence>
<dbReference type="KEGG" id="cpo:COPRO5265_0751"/>
<dbReference type="Gene3D" id="2.10.109.10">
    <property type="entry name" value="Umud Fragment, subunit A"/>
    <property type="match status" value="1"/>
</dbReference>
<dbReference type="GO" id="GO:0003677">
    <property type="term" value="F:DNA binding"/>
    <property type="evidence" value="ECO:0007669"/>
    <property type="project" value="UniProtKB-KW"/>
</dbReference>
<keyword evidence="6 12" id="KW-0068">Autocatalytic cleavage</keyword>
<evidence type="ECO:0000313" key="15">
    <source>
        <dbReference type="EMBL" id="ACI17042.1"/>
    </source>
</evidence>
<dbReference type="Proteomes" id="UP000001732">
    <property type="component" value="Chromosome"/>
</dbReference>
<dbReference type="SUPFAM" id="SSF46785">
    <property type="entry name" value="Winged helix' DNA-binding domain"/>
    <property type="match status" value="1"/>
</dbReference>
<dbReference type="PANTHER" id="PTHR33516">
    <property type="entry name" value="LEXA REPRESSOR"/>
    <property type="match status" value="1"/>
</dbReference>
<evidence type="ECO:0000256" key="3">
    <source>
        <dbReference type="ARBA" id="ARBA00022705"/>
    </source>
</evidence>
<dbReference type="Pfam" id="PF01726">
    <property type="entry name" value="LexA_DNA_bind"/>
    <property type="match status" value="1"/>
</dbReference>
<organism evidence="15 16">
    <name type="scientific">Coprothermobacter proteolyticus (strain ATCC 35245 / DSM 5265 / OCM 4 / BT)</name>
    <dbReference type="NCBI Taxonomy" id="309798"/>
    <lineage>
        <taxon>Bacteria</taxon>
        <taxon>Pseudomonadati</taxon>
        <taxon>Coprothermobacterota</taxon>
        <taxon>Coprothermobacteria</taxon>
        <taxon>Coprothermobacterales</taxon>
        <taxon>Coprothermobacteraceae</taxon>
        <taxon>Coprothermobacter</taxon>
    </lineage>
</organism>
<keyword evidence="2" id="KW-0678">Repressor</keyword>
<dbReference type="STRING" id="309798.COPRO5265_0751"/>
<dbReference type="NCBIfam" id="TIGR00498">
    <property type="entry name" value="lexA"/>
    <property type="match status" value="1"/>
</dbReference>
<dbReference type="InterPro" id="IPR006200">
    <property type="entry name" value="LexA"/>
</dbReference>
<evidence type="ECO:0000256" key="5">
    <source>
        <dbReference type="ARBA" id="ARBA00022801"/>
    </source>
</evidence>
<evidence type="ECO:0000256" key="6">
    <source>
        <dbReference type="ARBA" id="ARBA00022813"/>
    </source>
</evidence>
<keyword evidence="8" id="KW-0238">DNA-binding</keyword>
<dbReference type="MEROPS" id="S24.001"/>
<keyword evidence="5 12" id="KW-0378">Hydrolase</keyword>
<evidence type="ECO:0000256" key="4">
    <source>
        <dbReference type="ARBA" id="ARBA00022763"/>
    </source>
</evidence>
<dbReference type="InterPro" id="IPR050077">
    <property type="entry name" value="LexA_repressor"/>
</dbReference>
<dbReference type="InterPro" id="IPR006199">
    <property type="entry name" value="LexA_DNA-bd_dom"/>
</dbReference>
<dbReference type="SUPFAM" id="SSF51306">
    <property type="entry name" value="LexA/Signal peptidase"/>
    <property type="match status" value="1"/>
</dbReference>
<evidence type="ECO:0000313" key="16">
    <source>
        <dbReference type="Proteomes" id="UP000001732"/>
    </source>
</evidence>
<dbReference type="InterPro" id="IPR036286">
    <property type="entry name" value="LexA/Signal_pep-like_sf"/>
</dbReference>
<reference evidence="15 16" key="2">
    <citation type="journal article" date="2014" name="Genome Announc.">
        <title>Complete Genome Sequence of Coprothermobacter proteolyticus DSM 5265.</title>
        <authorList>
            <person name="Alexiev A."/>
            <person name="Coil D.A."/>
            <person name="Badger J.H."/>
            <person name="Enticknap J."/>
            <person name="Ward N."/>
            <person name="Robb F.T."/>
            <person name="Eisen J.A."/>
        </authorList>
    </citation>
    <scope>NUCLEOTIDE SEQUENCE [LARGE SCALE GENOMIC DNA]</scope>
    <source>
        <strain evidence="16">ATCC 35245 / DSM 5265 / OCM 4 / BT</strain>
    </source>
</reference>
<keyword evidence="11" id="KW-0742">SOS response</keyword>
<gene>
    <name evidence="15" type="primary">lexA</name>
    <name evidence="15" type="ordered locus">COPRO5265_0751</name>
</gene>
<feature type="domain" description="Peptidase S24/S26A/S26B/S26C" evidence="13">
    <location>
        <begin position="78"/>
        <end position="191"/>
    </location>
</feature>
<sequence length="198" mass="22131">MVYFCCMKELTARQKEVLDAIRTFIAQNHYPPTVRELCTILGISSPRGVSKHLEALEKKGYIKRTSGHRSLVLPMEVPLIGKVTAGLKTLAVEELEGYLSMEDIFANPNQFGLKVKGDSMQGAGILEGDVVIVNSDAEWINGDIIVAIIDEMATVKRVKQDKYGNWWLEPDNPKYEPLPLNEEVQIVGKVVAVIRKYS</sequence>
<dbReference type="EMBL" id="CP001145">
    <property type="protein sequence ID" value="ACI17042.1"/>
    <property type="molecule type" value="Genomic_DNA"/>
</dbReference>
<keyword evidence="16" id="KW-1185">Reference proteome</keyword>
<dbReference type="InterPro" id="IPR036390">
    <property type="entry name" value="WH_DNA-bd_sf"/>
</dbReference>
<accession>B5Y8K2</accession>
<evidence type="ECO:0000259" key="14">
    <source>
        <dbReference type="Pfam" id="PF01726"/>
    </source>
</evidence>
<evidence type="ECO:0000256" key="7">
    <source>
        <dbReference type="ARBA" id="ARBA00023015"/>
    </source>
</evidence>
<keyword evidence="10" id="KW-0234">DNA repair</keyword>
<protein>
    <submittedName>
        <fullName evidence="15">LexA repressor</fullName>
        <ecNumber evidence="15">3.4.21.88</ecNumber>
    </submittedName>
</protein>
<name>B5Y8K2_COPPD</name>
<reference evidence="16" key="1">
    <citation type="submission" date="2008-08" db="EMBL/GenBank/DDBJ databases">
        <title>The complete genome sequence of Coprothermobacter proteolyticus strain ATCC 5245 / DSM 5265 / BT.</title>
        <authorList>
            <person name="Dodson R.J."/>
            <person name="Durkin A.S."/>
            <person name="Wu M."/>
            <person name="Eisen J."/>
            <person name="Sutton G."/>
        </authorList>
    </citation>
    <scope>NUCLEOTIDE SEQUENCE [LARGE SCALE GENOMIC DNA]</scope>
    <source>
        <strain evidence="16">ATCC 35245 / DSM 5265 / OCM 4 / BT</strain>
    </source>
</reference>
<evidence type="ECO:0000256" key="8">
    <source>
        <dbReference type="ARBA" id="ARBA00023125"/>
    </source>
</evidence>
<keyword evidence="9" id="KW-0804">Transcription</keyword>
<evidence type="ECO:0000256" key="9">
    <source>
        <dbReference type="ARBA" id="ARBA00023163"/>
    </source>
</evidence>
<evidence type="ECO:0000256" key="10">
    <source>
        <dbReference type="ARBA" id="ARBA00023204"/>
    </source>
</evidence>
<keyword evidence="7" id="KW-0805">Transcription regulation</keyword>
<dbReference type="PRINTS" id="PR00726">
    <property type="entry name" value="LEXASERPTASE"/>
</dbReference>
<dbReference type="GO" id="GO:0006281">
    <property type="term" value="P:DNA repair"/>
    <property type="evidence" value="ECO:0007669"/>
    <property type="project" value="UniProtKB-KW"/>
</dbReference>
<dbReference type="eggNOG" id="COG1974">
    <property type="taxonomic scope" value="Bacteria"/>
</dbReference>
<evidence type="ECO:0000256" key="2">
    <source>
        <dbReference type="ARBA" id="ARBA00022491"/>
    </source>
</evidence>
<dbReference type="PANTHER" id="PTHR33516:SF2">
    <property type="entry name" value="LEXA REPRESSOR-RELATED"/>
    <property type="match status" value="1"/>
</dbReference>
<dbReference type="InterPro" id="IPR039418">
    <property type="entry name" value="LexA-like"/>
</dbReference>
<comment type="similarity">
    <text evidence="1 12">Belongs to the peptidase S24 family.</text>
</comment>
<dbReference type="GO" id="GO:0045892">
    <property type="term" value="P:negative regulation of DNA-templated transcription"/>
    <property type="evidence" value="ECO:0007669"/>
    <property type="project" value="InterPro"/>
</dbReference>
<dbReference type="GO" id="GO:0006260">
    <property type="term" value="P:DNA replication"/>
    <property type="evidence" value="ECO:0007669"/>
    <property type="project" value="UniProtKB-KW"/>
</dbReference>
<evidence type="ECO:0000259" key="13">
    <source>
        <dbReference type="Pfam" id="PF00717"/>
    </source>
</evidence>
<dbReference type="EC" id="3.4.21.88" evidence="15"/>
<evidence type="ECO:0000256" key="11">
    <source>
        <dbReference type="ARBA" id="ARBA00023236"/>
    </source>
</evidence>
<dbReference type="InterPro" id="IPR036388">
    <property type="entry name" value="WH-like_DNA-bd_sf"/>
</dbReference>
<keyword evidence="3" id="KW-0235">DNA replication</keyword>
<proteinExistence type="inferred from homology"/>
<dbReference type="Pfam" id="PF00717">
    <property type="entry name" value="Peptidase_S24"/>
    <property type="match status" value="1"/>
</dbReference>